<evidence type="ECO:0000313" key="2">
    <source>
        <dbReference type="EMBL" id="VDI43687.1"/>
    </source>
</evidence>
<protein>
    <recommendedName>
        <fullName evidence="1">Pre-PUA domain-containing protein</fullName>
    </recommendedName>
</protein>
<reference evidence="2" key="1">
    <citation type="submission" date="2018-11" db="EMBL/GenBank/DDBJ databases">
        <authorList>
            <person name="Alioto T."/>
            <person name="Alioto T."/>
        </authorList>
    </citation>
    <scope>NUCLEOTIDE SEQUENCE</scope>
</reference>
<accession>A0A8B6F2W3</accession>
<dbReference type="EMBL" id="UYJE01006176">
    <property type="protein sequence ID" value="VDI43687.1"/>
    <property type="molecule type" value="Genomic_DNA"/>
</dbReference>
<dbReference type="AlphaFoldDB" id="A0A8B6F2W3"/>
<dbReference type="InterPro" id="IPR041366">
    <property type="entry name" value="Pre-PUA"/>
</dbReference>
<dbReference type="Gene3D" id="3.10.400.20">
    <property type="match status" value="1"/>
</dbReference>
<dbReference type="OrthoDB" id="10249667at2759"/>
<dbReference type="CDD" id="cd11609">
    <property type="entry name" value="MCT1_N"/>
    <property type="match status" value="1"/>
</dbReference>
<dbReference type="PANTHER" id="PTHR22798:SF0">
    <property type="entry name" value="MALIGNANT T-CELL-AMPLIFIED SEQUENCE 1"/>
    <property type="match status" value="1"/>
</dbReference>
<dbReference type="InterPro" id="IPR016437">
    <property type="entry name" value="MCT-1/Tma20"/>
</dbReference>
<proteinExistence type="predicted"/>
<name>A0A8B6F2W3_MYTGA</name>
<dbReference type="PANTHER" id="PTHR22798">
    <property type="entry name" value="MCT-1 PROTEIN"/>
    <property type="match status" value="1"/>
</dbReference>
<sequence>MFKKFDEREMVSGVNNPKSSVQKGIRNSILENYPAIETYLDQIIPKKGDLKIVKCHEHIEILANSKGEPVFFRHRDGPYMPTLRLLHKYPFILPHITFYFRSIHITTHAGRQRGNTFCIKWS</sequence>
<evidence type="ECO:0000313" key="3">
    <source>
        <dbReference type="Proteomes" id="UP000596742"/>
    </source>
</evidence>
<dbReference type="Pfam" id="PF17832">
    <property type="entry name" value="Pre-PUA"/>
    <property type="match status" value="1"/>
</dbReference>
<dbReference type="GO" id="GO:0001731">
    <property type="term" value="P:formation of translation preinitiation complex"/>
    <property type="evidence" value="ECO:0007669"/>
    <property type="project" value="TreeGrafter"/>
</dbReference>
<keyword evidence="3" id="KW-1185">Reference proteome</keyword>
<comment type="caution">
    <text evidence="2">The sequence shown here is derived from an EMBL/GenBank/DDBJ whole genome shotgun (WGS) entry which is preliminary data.</text>
</comment>
<feature type="domain" description="Pre-PUA" evidence="1">
    <location>
        <begin position="5"/>
        <end position="90"/>
    </location>
</feature>
<organism evidence="2 3">
    <name type="scientific">Mytilus galloprovincialis</name>
    <name type="common">Mediterranean mussel</name>
    <dbReference type="NCBI Taxonomy" id="29158"/>
    <lineage>
        <taxon>Eukaryota</taxon>
        <taxon>Metazoa</taxon>
        <taxon>Spiralia</taxon>
        <taxon>Lophotrochozoa</taxon>
        <taxon>Mollusca</taxon>
        <taxon>Bivalvia</taxon>
        <taxon>Autobranchia</taxon>
        <taxon>Pteriomorphia</taxon>
        <taxon>Mytilida</taxon>
        <taxon>Mytiloidea</taxon>
        <taxon>Mytilidae</taxon>
        <taxon>Mytilinae</taxon>
        <taxon>Mytilus</taxon>
    </lineage>
</organism>
<gene>
    <name evidence="2" type="ORF">MGAL_10B010649</name>
</gene>
<evidence type="ECO:0000259" key="1">
    <source>
        <dbReference type="Pfam" id="PF17832"/>
    </source>
</evidence>
<dbReference type="Proteomes" id="UP000596742">
    <property type="component" value="Unassembled WGS sequence"/>
</dbReference>